<dbReference type="RefSeq" id="WP_203747516.1">
    <property type="nucleotide sequence ID" value="NZ_BONK01000001.1"/>
</dbReference>
<dbReference type="AlphaFoldDB" id="A0A919NZL5"/>
<dbReference type="EMBL" id="BONK01000001">
    <property type="protein sequence ID" value="GIG19515.1"/>
    <property type="molecule type" value="Genomic_DNA"/>
</dbReference>
<evidence type="ECO:0000313" key="3">
    <source>
        <dbReference type="Proteomes" id="UP000632740"/>
    </source>
</evidence>
<proteinExistence type="predicted"/>
<feature type="domain" description="CHAT" evidence="1">
    <location>
        <begin position="632"/>
        <end position="849"/>
    </location>
</feature>
<accession>A0A919NZL5</accession>
<evidence type="ECO:0000313" key="2">
    <source>
        <dbReference type="EMBL" id="GIG19515.1"/>
    </source>
</evidence>
<dbReference type="InterPro" id="IPR011990">
    <property type="entry name" value="TPR-like_helical_dom_sf"/>
</dbReference>
<comment type="caution">
    <text evidence="2">The sequence shown here is derived from an EMBL/GenBank/DDBJ whole genome shotgun (WGS) entry which is preliminary data.</text>
</comment>
<dbReference type="Pfam" id="PF12770">
    <property type="entry name" value="CHAT"/>
    <property type="match status" value="1"/>
</dbReference>
<reference evidence="2" key="1">
    <citation type="submission" date="2021-01" db="EMBL/GenBank/DDBJ databases">
        <title>Whole genome shotgun sequence of Cellulomonas chitinilytica NBRC 110799.</title>
        <authorList>
            <person name="Komaki H."/>
            <person name="Tamura T."/>
        </authorList>
    </citation>
    <scope>NUCLEOTIDE SEQUENCE</scope>
    <source>
        <strain evidence="2">NBRC 110799</strain>
    </source>
</reference>
<protein>
    <submittedName>
        <fullName evidence="2">CHAT domain-containing protein</fullName>
    </submittedName>
</protein>
<dbReference type="InterPro" id="IPR024983">
    <property type="entry name" value="CHAT_dom"/>
</dbReference>
<dbReference type="Proteomes" id="UP000632740">
    <property type="component" value="Unassembled WGS sequence"/>
</dbReference>
<organism evidence="2 3">
    <name type="scientific">Cellulomonas chitinilytica</name>
    <dbReference type="NCBI Taxonomy" id="398759"/>
    <lineage>
        <taxon>Bacteria</taxon>
        <taxon>Bacillati</taxon>
        <taxon>Actinomycetota</taxon>
        <taxon>Actinomycetes</taxon>
        <taxon>Micrococcales</taxon>
        <taxon>Cellulomonadaceae</taxon>
        <taxon>Cellulomonas</taxon>
    </lineage>
</organism>
<sequence>MSDQGGPAATGPPSFDVLVEAVQRAETENAEGRPTRARRRLRPVLRELAAMEPTPGAVRLRARSLIELAKADFETRGGPRAALDELDAMLAAQEVDPRLRWRGLEPAVAGLRGLLALRAGRHDEALRWLDEAVASIDEAEPIDGCRSLLNRGVLHSELHHVAQSRADYAECARRSRQAGFARLTFKAEHNLGYLAFVEGKLPDALARMEVAARTLPGPPHPIQMLDRARVLLEAGLVGVADTTFAEAAALFEAQHLPRDVAECELGRAECAMLRGDVSAARRFVASSERRFRRRGDEAWVVRTSLLALQADAVTYASAHDDDPRTRVLWAGLSRRAAKLERMCRATGRTVWEGAAAYVRIEADLCRGALDDPAAVLEELGTVRGSDPVTVRLHGRWIRAMLALAAGDRPRAGRYVRAGQRDLALHRSRFGSLDLRTAGAVHGRALADLDVRLALAVDRPSAVLDAAERARAVIGGTPRVNPPDDPTSAELLTQLRRLIDENRGVPQRAGADPQRIRMIREAQRLKHEILARSWHERGRVGDDRPGRAVEVRRMLEQRPGSTVLDVLIHRGQVLAVEMGHGRSTVHHLGDSSAVAELVRRVHADLEVTSNTLVPADLREVARRSLLHGMTDLEKRLAPALGAPGELVVVATGWLGVLPWSMLSSRLGRPTVVAPSVHHWMTFAGSAPQTPVRVTAAAGPGLRHADAEAREIAALWSGGEAVVGDDATVARMIEVLGSPGVVHLAAHGRHEPDNPLFSSVRMADGPLFAHELDAGGQTPDLVVLSSCEVGRASIRAGGEALGMASVLLRRGVGCVVAAVAPLPDDTAMRVMTRTHALLRSGRPVAEAVATAVAEDAQVTGVVAPLMCFGAPV</sequence>
<gene>
    <name evidence="2" type="ORF">Cch01nite_02390</name>
</gene>
<dbReference type="SUPFAM" id="SSF48452">
    <property type="entry name" value="TPR-like"/>
    <property type="match status" value="1"/>
</dbReference>
<keyword evidence="3" id="KW-1185">Reference proteome</keyword>
<name>A0A919NZL5_9CELL</name>
<dbReference type="Gene3D" id="1.25.40.10">
    <property type="entry name" value="Tetratricopeptide repeat domain"/>
    <property type="match status" value="1"/>
</dbReference>
<evidence type="ECO:0000259" key="1">
    <source>
        <dbReference type="Pfam" id="PF12770"/>
    </source>
</evidence>